<accession>A0ABR0FTT4</accession>
<reference evidence="2 3" key="1">
    <citation type="journal article" date="2023" name="bioRxiv">
        <title>High-quality genome assemblies of four members of thePodospora anserinaspecies complex.</title>
        <authorList>
            <person name="Ament-Velasquez S.L."/>
            <person name="Vogan A.A."/>
            <person name="Wallerman O."/>
            <person name="Hartmann F."/>
            <person name="Gautier V."/>
            <person name="Silar P."/>
            <person name="Giraud T."/>
            <person name="Johannesson H."/>
        </authorList>
    </citation>
    <scope>NUCLEOTIDE SEQUENCE [LARGE SCALE GENOMIC DNA]</scope>
    <source>
        <strain evidence="2 3">CBS 112042</strain>
    </source>
</reference>
<dbReference type="Proteomes" id="UP001322138">
    <property type="component" value="Unassembled WGS sequence"/>
</dbReference>
<dbReference type="GeneID" id="87890760"/>
<feature type="compositionally biased region" description="Low complexity" evidence="1">
    <location>
        <begin position="144"/>
        <end position="158"/>
    </location>
</feature>
<evidence type="ECO:0000256" key="1">
    <source>
        <dbReference type="SAM" id="MobiDB-lite"/>
    </source>
</evidence>
<sequence>MWPLPATARPQPALPHLWFCPAFSPDNNQTPRLPHFSPRRCPQRHWRRFPHLVHRIRGHLHLPIQPHHRQPYKHCRPSLDLLRLRPPPLHHRGGPPHHPEKTPRRLRASPPLRQLGNSRPLLGGNLPPRHTRTVPRKIPPQPPGLLDLDPLDSSHNPPLVAPPQSNRHS</sequence>
<name>A0ABR0FTT4_9PEZI</name>
<proteinExistence type="predicted"/>
<protein>
    <submittedName>
        <fullName evidence="2">Uncharacterized protein</fullName>
    </submittedName>
</protein>
<feature type="region of interest" description="Disordered" evidence="1">
    <location>
        <begin position="82"/>
        <end position="169"/>
    </location>
</feature>
<dbReference type="RefSeq" id="XP_062736347.1">
    <property type="nucleotide sequence ID" value="XM_062871712.1"/>
</dbReference>
<gene>
    <name evidence="2" type="ORF">QC761_0000250</name>
</gene>
<comment type="caution">
    <text evidence="2">The sequence shown here is derived from an EMBL/GenBank/DDBJ whole genome shotgun (WGS) entry which is preliminary data.</text>
</comment>
<evidence type="ECO:0000313" key="2">
    <source>
        <dbReference type="EMBL" id="KAK4647371.1"/>
    </source>
</evidence>
<evidence type="ECO:0000313" key="3">
    <source>
        <dbReference type="Proteomes" id="UP001322138"/>
    </source>
</evidence>
<organism evidence="2 3">
    <name type="scientific">Podospora bellae-mahoneyi</name>
    <dbReference type="NCBI Taxonomy" id="2093777"/>
    <lineage>
        <taxon>Eukaryota</taxon>
        <taxon>Fungi</taxon>
        <taxon>Dikarya</taxon>
        <taxon>Ascomycota</taxon>
        <taxon>Pezizomycotina</taxon>
        <taxon>Sordariomycetes</taxon>
        <taxon>Sordariomycetidae</taxon>
        <taxon>Sordariales</taxon>
        <taxon>Podosporaceae</taxon>
        <taxon>Podospora</taxon>
    </lineage>
</organism>
<dbReference type="EMBL" id="JAFFGZ010000001">
    <property type="protein sequence ID" value="KAK4647371.1"/>
    <property type="molecule type" value="Genomic_DNA"/>
</dbReference>
<keyword evidence="3" id="KW-1185">Reference proteome</keyword>